<dbReference type="EMBL" id="CP013650">
    <property type="protein sequence ID" value="ALS99288.1"/>
    <property type="molecule type" value="Genomic_DNA"/>
</dbReference>
<feature type="compositionally biased region" description="Polar residues" evidence="1">
    <location>
        <begin position="202"/>
        <end position="219"/>
    </location>
</feature>
<keyword evidence="2" id="KW-1133">Transmembrane helix</keyword>
<dbReference type="STRING" id="1526571.AT746_14170"/>
<evidence type="ECO:0000256" key="1">
    <source>
        <dbReference type="SAM" id="MobiDB-lite"/>
    </source>
</evidence>
<gene>
    <name evidence="5" type="ORF">AT746_14170</name>
</gene>
<dbReference type="KEGG" id="lal:AT746_14170"/>
<dbReference type="OrthoDB" id="5432325at2"/>
<accession>A0A0U3B214</accession>
<evidence type="ECO:0000313" key="5">
    <source>
        <dbReference type="EMBL" id="ALS99288.1"/>
    </source>
</evidence>
<dbReference type="GO" id="GO:0015627">
    <property type="term" value="C:type II protein secretion system complex"/>
    <property type="evidence" value="ECO:0007669"/>
    <property type="project" value="InterPro"/>
</dbReference>
<evidence type="ECO:0000259" key="3">
    <source>
        <dbReference type="Pfam" id="PF11871"/>
    </source>
</evidence>
<dbReference type="Proteomes" id="UP000068447">
    <property type="component" value="Chromosome"/>
</dbReference>
<name>A0A0U3B214_9ALTE</name>
<protein>
    <submittedName>
        <fullName evidence="5">Uncharacterized protein</fullName>
    </submittedName>
</protein>
<evidence type="ECO:0000259" key="4">
    <source>
        <dbReference type="Pfam" id="PF16537"/>
    </source>
</evidence>
<keyword evidence="6" id="KW-1185">Reference proteome</keyword>
<sequence length="350" mass="38306">MHKNLSIDALQPGMVIVQVTAQNGPIKIRKSGLVTSSAMIEGLREMGVLEVEIDPAQTVELAEDADEQVAHSPTKSLLMQDSSRNQVDNQLSDQFHRSLFLPSVQSLPDNWHYYSRKVAMAALVFIGGLALGWNIANYPLWLALFKSEPPAEVVSTPAAESAGGSNVQPTPVNVDTSLLADGSADRHQGTENNPAARKLAQSGGSEQQNSRSPDRQANTQDDEEGELVRAEDLSPAAEDISPELLDKFRQAVSALDHTANTAPEPEVEQPQEVVRVDQLPSWVLAELPSLSFSAHMFASDAADRWVRVNGQELKEGDWLDNNLRIVSIQSQHVILAYKGQEFSMRALTDW</sequence>
<keyword evidence="2" id="KW-0812">Transmembrane</keyword>
<proteinExistence type="predicted"/>
<keyword evidence="2" id="KW-0472">Membrane</keyword>
<dbReference type="InterPro" id="IPR021812">
    <property type="entry name" value="DUF3391"/>
</dbReference>
<dbReference type="RefSeq" id="WP_062481380.1">
    <property type="nucleotide sequence ID" value="NZ_CP013650.1"/>
</dbReference>
<dbReference type="AlphaFoldDB" id="A0A0U3B214"/>
<evidence type="ECO:0000256" key="2">
    <source>
        <dbReference type="SAM" id="Phobius"/>
    </source>
</evidence>
<dbReference type="Pfam" id="PF16537">
    <property type="entry name" value="T2SSB"/>
    <property type="match status" value="1"/>
</dbReference>
<dbReference type="Pfam" id="PF11871">
    <property type="entry name" value="DUF3391"/>
    <property type="match status" value="1"/>
</dbReference>
<feature type="region of interest" description="Disordered" evidence="1">
    <location>
        <begin position="156"/>
        <end position="242"/>
    </location>
</feature>
<dbReference type="InterPro" id="IPR032389">
    <property type="entry name" value="GspB_C"/>
</dbReference>
<feature type="transmembrane region" description="Helical" evidence="2">
    <location>
        <begin position="118"/>
        <end position="136"/>
    </location>
</feature>
<evidence type="ECO:0000313" key="6">
    <source>
        <dbReference type="Proteomes" id="UP000068447"/>
    </source>
</evidence>
<feature type="compositionally biased region" description="Polar residues" evidence="1">
    <location>
        <begin position="163"/>
        <end position="176"/>
    </location>
</feature>
<feature type="domain" description="Type II secretion system protein GspB C-terminal" evidence="4">
    <location>
        <begin position="287"/>
        <end position="346"/>
    </location>
</feature>
<reference evidence="5 6" key="1">
    <citation type="submission" date="2015-12" db="EMBL/GenBank/DDBJ databases">
        <title>Complete genome of Lacimicrobium alkaliphilum KCTC 32984.</title>
        <authorList>
            <person name="Kim S.-G."/>
            <person name="Lee Y.-J."/>
        </authorList>
    </citation>
    <scope>NUCLEOTIDE SEQUENCE [LARGE SCALE GENOMIC DNA]</scope>
    <source>
        <strain evidence="5 6">YelD216</strain>
    </source>
</reference>
<organism evidence="5 6">
    <name type="scientific">Lacimicrobium alkaliphilum</name>
    <dbReference type="NCBI Taxonomy" id="1526571"/>
    <lineage>
        <taxon>Bacteria</taxon>
        <taxon>Pseudomonadati</taxon>
        <taxon>Pseudomonadota</taxon>
        <taxon>Gammaproteobacteria</taxon>
        <taxon>Alteromonadales</taxon>
        <taxon>Alteromonadaceae</taxon>
        <taxon>Lacimicrobium</taxon>
    </lineage>
</organism>
<feature type="domain" description="DUF3391" evidence="3">
    <location>
        <begin position="3"/>
        <end position="88"/>
    </location>
</feature>